<dbReference type="EMBL" id="WFLM01000003">
    <property type="protein sequence ID" value="KAB8038734.1"/>
    <property type="molecule type" value="Genomic_DNA"/>
</dbReference>
<sequence length="156" mass="18267">MNIIEKFKNKLPANTLLKMIRFWPPYLGAGIKVTNISDDFLKLDVEMNLSWYNKNFVGTHFGGSLFSMTDPFYMLMLIKSLGSEYIIWDKASKIEFMKPGVGIVKAHFEFTTEELEEIKHNCQNRKKHLFNKEVYIFDDKGDLIAKVEKTLYVKKK</sequence>
<dbReference type="RefSeq" id="WP_153420015.1">
    <property type="nucleotide sequence ID" value="NZ_WFLM01000003.1"/>
</dbReference>
<keyword evidence="2" id="KW-1185">Reference proteome</keyword>
<dbReference type="Proteomes" id="UP000437748">
    <property type="component" value="Unassembled WGS sequence"/>
</dbReference>
<evidence type="ECO:0000313" key="2">
    <source>
        <dbReference type="Proteomes" id="UP000437748"/>
    </source>
</evidence>
<accession>A0A6N6VU15</accession>
<dbReference type="SUPFAM" id="SSF54637">
    <property type="entry name" value="Thioesterase/thiol ester dehydrase-isomerase"/>
    <property type="match status" value="1"/>
</dbReference>
<protein>
    <submittedName>
        <fullName evidence="1">DUF4442 domain-containing protein</fullName>
    </submittedName>
</protein>
<dbReference type="Pfam" id="PF14539">
    <property type="entry name" value="DUF4442"/>
    <property type="match status" value="1"/>
</dbReference>
<comment type="caution">
    <text evidence="1">The sequence shown here is derived from an EMBL/GenBank/DDBJ whole genome shotgun (WGS) entry which is preliminary data.</text>
</comment>
<dbReference type="InterPro" id="IPR027961">
    <property type="entry name" value="DUF4442"/>
</dbReference>
<dbReference type="Gene3D" id="3.10.129.10">
    <property type="entry name" value="Hotdog Thioesterase"/>
    <property type="match status" value="1"/>
</dbReference>
<name>A0A6N6VU15_9BACT</name>
<evidence type="ECO:0000313" key="1">
    <source>
        <dbReference type="EMBL" id="KAB8038734.1"/>
    </source>
</evidence>
<dbReference type="AlphaFoldDB" id="A0A6N6VU15"/>
<gene>
    <name evidence="1" type="ORF">GCL60_07675</name>
</gene>
<organism evidence="1 2">
    <name type="scientific">Silvanigrella paludirubra</name>
    <dbReference type="NCBI Taxonomy" id="2499159"/>
    <lineage>
        <taxon>Bacteria</taxon>
        <taxon>Pseudomonadati</taxon>
        <taxon>Bdellovibrionota</taxon>
        <taxon>Oligoflexia</taxon>
        <taxon>Silvanigrellales</taxon>
        <taxon>Silvanigrellaceae</taxon>
        <taxon>Silvanigrella</taxon>
    </lineage>
</organism>
<reference evidence="1 2" key="1">
    <citation type="submission" date="2019-10" db="EMBL/GenBank/DDBJ databases">
        <title>New species of Slilvanegrellaceae.</title>
        <authorList>
            <person name="Pitt A."/>
            <person name="Hahn M.W."/>
        </authorList>
    </citation>
    <scope>NUCLEOTIDE SEQUENCE [LARGE SCALE GENOMIC DNA]</scope>
    <source>
        <strain evidence="1 2">SP-Ram-0.45-NSY-1</strain>
    </source>
</reference>
<dbReference type="InterPro" id="IPR029069">
    <property type="entry name" value="HotDog_dom_sf"/>
</dbReference>
<dbReference type="OrthoDB" id="5294995at2"/>
<proteinExistence type="predicted"/>